<comment type="similarity">
    <text evidence="1">Belongs to the protein kinase superfamily. ADCK protein kinase family.</text>
</comment>
<dbReference type="Pfam" id="PF03109">
    <property type="entry name" value="ABC1"/>
    <property type="match status" value="1"/>
</dbReference>
<keyword evidence="2" id="KW-0812">Transmembrane</keyword>
<feature type="domain" description="ABC1 atypical kinase-like" evidence="3">
    <location>
        <begin position="88"/>
        <end position="330"/>
    </location>
</feature>
<dbReference type="AlphaFoldDB" id="A0A975D3K7"/>
<proteinExistence type="inferred from homology"/>
<dbReference type="PANTHER" id="PTHR10566">
    <property type="entry name" value="CHAPERONE-ACTIVITY OF BC1 COMPLEX CABC1 -RELATED"/>
    <property type="match status" value="1"/>
</dbReference>
<organism evidence="4 5">
    <name type="scientific">Rhizorhabdus wittichii</name>
    <dbReference type="NCBI Taxonomy" id="160791"/>
    <lineage>
        <taxon>Bacteria</taxon>
        <taxon>Pseudomonadati</taxon>
        <taxon>Pseudomonadota</taxon>
        <taxon>Alphaproteobacteria</taxon>
        <taxon>Sphingomonadales</taxon>
        <taxon>Sphingomonadaceae</taxon>
        <taxon>Rhizorhabdus</taxon>
    </lineage>
</organism>
<dbReference type="EMBL" id="CP059319">
    <property type="protein sequence ID" value="QTH22179.1"/>
    <property type="molecule type" value="Genomic_DNA"/>
</dbReference>
<dbReference type="RefSeq" id="WP_012050937.1">
    <property type="nucleotide sequence ID" value="NZ_CP059319.1"/>
</dbReference>
<dbReference type="Proteomes" id="UP000664914">
    <property type="component" value="Chromosome"/>
</dbReference>
<gene>
    <name evidence="4" type="ORF">HRJ34_01180</name>
</gene>
<reference evidence="4" key="2">
    <citation type="submission" date="2021-04" db="EMBL/GenBank/DDBJ databases">
        <title>Isolation and genomic analysis of the ibuprofen-degrading bacterium Sphingomonas strain MPO218.</title>
        <authorList>
            <person name="Aulestia M."/>
            <person name="Flores A."/>
            <person name="Mangas E.L."/>
            <person name="Perez-Pulido A.J."/>
            <person name="Santero E."/>
            <person name="Camacho E.M."/>
        </authorList>
    </citation>
    <scope>NUCLEOTIDE SEQUENCE</scope>
    <source>
        <strain evidence="4">MPO218</strain>
    </source>
</reference>
<evidence type="ECO:0000259" key="3">
    <source>
        <dbReference type="Pfam" id="PF03109"/>
    </source>
</evidence>
<evidence type="ECO:0000313" key="5">
    <source>
        <dbReference type="Proteomes" id="UP000664914"/>
    </source>
</evidence>
<reference evidence="4" key="1">
    <citation type="submission" date="2020-07" db="EMBL/GenBank/DDBJ databases">
        <authorList>
            <person name="Camacho E."/>
        </authorList>
    </citation>
    <scope>NUCLEOTIDE SEQUENCE</scope>
    <source>
        <strain evidence="4">MPO218</strain>
    </source>
</reference>
<name>A0A975D3K7_9SPHN</name>
<dbReference type="CDD" id="cd05121">
    <property type="entry name" value="ABC1_ADCK3-like"/>
    <property type="match status" value="1"/>
</dbReference>
<keyword evidence="2" id="KW-1133">Transmembrane helix</keyword>
<dbReference type="PANTHER" id="PTHR10566:SF113">
    <property type="entry name" value="PROTEIN ACTIVITY OF BC1 COMPLEX KINASE 7, CHLOROPLASTIC"/>
    <property type="match status" value="1"/>
</dbReference>
<dbReference type="SUPFAM" id="SSF56112">
    <property type="entry name" value="Protein kinase-like (PK-like)"/>
    <property type="match status" value="1"/>
</dbReference>
<keyword evidence="4" id="KW-0808">Transferase</keyword>
<dbReference type="InterPro" id="IPR011009">
    <property type="entry name" value="Kinase-like_dom_sf"/>
</dbReference>
<dbReference type="OMA" id="WGRGRDW"/>
<evidence type="ECO:0000256" key="2">
    <source>
        <dbReference type="SAM" id="Phobius"/>
    </source>
</evidence>
<dbReference type="InterPro" id="IPR050154">
    <property type="entry name" value="UbiB_kinase"/>
</dbReference>
<sequence>MLGTMRVAARDRGRLAEIVGVVSRFGLQLLLRRIGLSLGDGGTDGDDLPRRARQAMEALGPTFVKLGQILATRGDLLPPAWIAELEMLHSQAPTLPFDRLRPAVEAALGEAPETAFASFDTEPLAAASIAQVHRATLPDGRAVAVKIRRPDIRPRMEADLRLLVHFAGLIEGASAEARRWAPSALVRHLAEAVLAELDFTHEGRNADRLREDFAGHPGVVIPAIHWELTSETLLVMDFVSGVPPRDAASLVAQGIDPAAIADLGADVVLDMILVNGRFHADPHPGNLLCLPGNRIALLDLGMIGHVSPLRREEFVDFVRAIAGGDAASLAAILRRWSVVDDIPAAAFRRAADRLVERHGGTRIVLKAMIADIFALMREERLVLPPDLVLIFKALVTIDGVLSAIEPDYDLSAAIARAGARIAIARLDPDRWTGTVRELLWELGRAGDDAPRLLRAALRRLDGEAEPARPADPSAAIAAAGGRIAIALFLGLALIAGAVLLG</sequence>
<protein>
    <submittedName>
        <fullName evidence="4">AarF/ABC1/UbiB kinase family protein</fullName>
    </submittedName>
</protein>
<dbReference type="InterPro" id="IPR004147">
    <property type="entry name" value="ABC1_dom"/>
</dbReference>
<dbReference type="GO" id="GO:0016301">
    <property type="term" value="F:kinase activity"/>
    <property type="evidence" value="ECO:0007669"/>
    <property type="project" value="UniProtKB-KW"/>
</dbReference>
<accession>A0A975D3K7</accession>
<evidence type="ECO:0000313" key="4">
    <source>
        <dbReference type="EMBL" id="QTH22179.1"/>
    </source>
</evidence>
<feature type="transmembrane region" description="Helical" evidence="2">
    <location>
        <begin position="475"/>
        <end position="500"/>
    </location>
</feature>
<keyword evidence="4" id="KW-0418">Kinase</keyword>
<keyword evidence="2" id="KW-0472">Membrane</keyword>
<evidence type="ECO:0000256" key="1">
    <source>
        <dbReference type="ARBA" id="ARBA00009670"/>
    </source>
</evidence>